<sequence length="88" mass="10417">MTERVDWLRRKLRYLCRRRATQELELILTRFWDTHGETLDEDDLLELEAVLSLDDMDLLAMCLGQKPFPASFRQDLTRRLLPAPLAKS</sequence>
<evidence type="ECO:0000256" key="1">
    <source>
        <dbReference type="ARBA" id="ARBA00008571"/>
    </source>
</evidence>
<evidence type="ECO:0000313" key="4">
    <source>
        <dbReference type="EMBL" id="HFK96561.1"/>
    </source>
</evidence>
<evidence type="ECO:0000256" key="3">
    <source>
        <dbReference type="ARBA" id="ARBA00023186"/>
    </source>
</evidence>
<dbReference type="EMBL" id="DSTK01000013">
    <property type="protein sequence ID" value="HFK96561.1"/>
    <property type="molecule type" value="Genomic_DNA"/>
</dbReference>
<reference evidence="4" key="1">
    <citation type="journal article" date="2020" name="mSystems">
        <title>Genome- and Community-Level Interaction Insights into Carbon Utilization and Element Cycling Functions of Hydrothermarchaeota in Hydrothermal Sediment.</title>
        <authorList>
            <person name="Zhou Z."/>
            <person name="Liu Y."/>
            <person name="Xu W."/>
            <person name="Pan J."/>
            <person name="Luo Z.H."/>
            <person name="Li M."/>
        </authorList>
    </citation>
    <scope>NUCLEOTIDE SEQUENCE [LARGE SCALE GENOMIC DNA]</scope>
    <source>
        <strain evidence="4">SpSt-456</strain>
    </source>
</reference>
<protein>
    <recommendedName>
        <fullName evidence="2">FAD assembly factor SdhE</fullName>
    </recommendedName>
</protein>
<dbReference type="SUPFAM" id="SSF109910">
    <property type="entry name" value="YgfY-like"/>
    <property type="match status" value="1"/>
</dbReference>
<comment type="similarity">
    <text evidence="1">Belongs to the SdhE FAD assembly factor family.</text>
</comment>
<name>A0A832ECU4_9BACT</name>
<keyword evidence="3" id="KW-0143">Chaperone</keyword>
<organism evidence="4">
    <name type="scientific">Desulfacinum infernum</name>
    <dbReference type="NCBI Taxonomy" id="35837"/>
    <lineage>
        <taxon>Bacteria</taxon>
        <taxon>Pseudomonadati</taxon>
        <taxon>Thermodesulfobacteriota</taxon>
        <taxon>Syntrophobacteria</taxon>
        <taxon>Syntrophobacterales</taxon>
        <taxon>Syntrophobacteraceae</taxon>
        <taxon>Desulfacinum</taxon>
    </lineage>
</organism>
<dbReference type="Pfam" id="PF03937">
    <property type="entry name" value="Sdh5"/>
    <property type="match status" value="1"/>
</dbReference>
<dbReference type="AlphaFoldDB" id="A0A832ECU4"/>
<evidence type="ECO:0000256" key="2">
    <source>
        <dbReference type="ARBA" id="ARBA00019418"/>
    </source>
</evidence>
<proteinExistence type="inferred from homology"/>
<comment type="caution">
    <text evidence="4">The sequence shown here is derived from an EMBL/GenBank/DDBJ whole genome shotgun (WGS) entry which is preliminary data.</text>
</comment>
<accession>A0A832ECU4</accession>
<dbReference type="Gene3D" id="1.10.150.250">
    <property type="entry name" value="Flavinator of succinate dehydrogenase"/>
    <property type="match status" value="1"/>
</dbReference>
<dbReference type="InterPro" id="IPR036714">
    <property type="entry name" value="SDH_sf"/>
</dbReference>
<gene>
    <name evidence="4" type="ORF">ENS06_04435</name>
</gene>
<dbReference type="InterPro" id="IPR005631">
    <property type="entry name" value="SDH"/>
</dbReference>